<organism evidence="6">
    <name type="scientific">marine metagenome</name>
    <dbReference type="NCBI Taxonomy" id="408172"/>
    <lineage>
        <taxon>unclassified sequences</taxon>
        <taxon>metagenomes</taxon>
        <taxon>ecological metagenomes</taxon>
    </lineage>
</organism>
<dbReference type="GO" id="GO:0008610">
    <property type="term" value="P:lipid biosynthetic process"/>
    <property type="evidence" value="ECO:0007669"/>
    <property type="project" value="InterPro"/>
</dbReference>
<dbReference type="PANTHER" id="PTHR43667:SF1">
    <property type="entry name" value="CYCLOPROPANE-FATTY-ACYL-PHOSPHOLIPID SYNTHASE"/>
    <property type="match status" value="1"/>
</dbReference>
<proteinExistence type="inferred from homology"/>
<dbReference type="GO" id="GO:0032259">
    <property type="term" value="P:methylation"/>
    <property type="evidence" value="ECO:0007669"/>
    <property type="project" value="UniProtKB-KW"/>
</dbReference>
<dbReference type="AlphaFoldDB" id="A0A381SIH7"/>
<dbReference type="GO" id="GO:0008168">
    <property type="term" value="F:methyltransferase activity"/>
    <property type="evidence" value="ECO:0007669"/>
    <property type="project" value="UniProtKB-KW"/>
</dbReference>
<evidence type="ECO:0000256" key="3">
    <source>
        <dbReference type="ARBA" id="ARBA00022679"/>
    </source>
</evidence>
<protein>
    <recommendedName>
        <fullName evidence="7">Polyketide synthase methyltransferase domain-containing protein</fullName>
    </recommendedName>
</protein>
<dbReference type="InterPro" id="IPR003333">
    <property type="entry name" value="CMAS"/>
</dbReference>
<dbReference type="InterPro" id="IPR050723">
    <property type="entry name" value="CFA/CMAS"/>
</dbReference>
<dbReference type="SUPFAM" id="SSF53335">
    <property type="entry name" value="S-adenosyl-L-methionine-dependent methyltransferases"/>
    <property type="match status" value="1"/>
</dbReference>
<keyword evidence="2" id="KW-0489">Methyltransferase</keyword>
<accession>A0A381SIH7</accession>
<keyword evidence="5" id="KW-0443">Lipid metabolism</keyword>
<dbReference type="EMBL" id="UINC01003087">
    <property type="protein sequence ID" value="SVA03244.1"/>
    <property type="molecule type" value="Genomic_DNA"/>
</dbReference>
<reference evidence="6" key="1">
    <citation type="submission" date="2018-05" db="EMBL/GenBank/DDBJ databases">
        <authorList>
            <person name="Lanie J.A."/>
            <person name="Ng W.-L."/>
            <person name="Kazmierczak K.M."/>
            <person name="Andrzejewski T.M."/>
            <person name="Davidsen T.M."/>
            <person name="Wayne K.J."/>
            <person name="Tettelin H."/>
            <person name="Glass J.I."/>
            <person name="Rusch D."/>
            <person name="Podicherti R."/>
            <person name="Tsui H.-C.T."/>
            <person name="Winkler M.E."/>
        </authorList>
    </citation>
    <scope>NUCLEOTIDE SEQUENCE</scope>
</reference>
<evidence type="ECO:0000256" key="1">
    <source>
        <dbReference type="ARBA" id="ARBA00010815"/>
    </source>
</evidence>
<sequence length="400" mass="46087">MLLENFLNKKFKFGGFILEDANSRKYTIGKVDTNKKTLTLKLLKKDLILKLTLLPELYLGEEYFKGNIEVKNGSILDFLNLVLHPNNFGRGKVNTFSAILNFLRYSFNFLTKHNFIGTSKRNAIHHYSRGEDIYDWMLDTEHRQYSCAYFKDVNESLEQAQTNKLDLVLKKLVLKPSDTVLDIGCGWGGLSRYLHKKMGCRVHGISLAPNQIEYCKKKARELRMDNALSYSLCDYRQVTGKWRRIVNVGFLEHLSPKFLSVFFSKVNELLTDDGLCLTHTIASVEPPSPTNPFIGKWIFPGGKVPTASQLTRAIEKSGLIISGFSSLIDHYNLTLEKWRSRFLDNADKAKEKYGEDFVRLWDFYVSSTSSAFRSNLLVHQIETVKNFNTVPHRTRDYIYS</sequence>
<dbReference type="PIRSF" id="PIRSF003085">
    <property type="entry name" value="CMAS"/>
    <property type="match status" value="1"/>
</dbReference>
<keyword evidence="3" id="KW-0808">Transferase</keyword>
<dbReference type="PANTHER" id="PTHR43667">
    <property type="entry name" value="CYCLOPROPANE-FATTY-ACYL-PHOSPHOLIPID SYNTHASE"/>
    <property type="match status" value="1"/>
</dbReference>
<gene>
    <name evidence="6" type="ORF">METZ01_LOCUS56098</name>
</gene>
<evidence type="ECO:0008006" key="7">
    <source>
        <dbReference type="Google" id="ProtNLM"/>
    </source>
</evidence>
<keyword evidence="4" id="KW-0949">S-adenosyl-L-methionine</keyword>
<evidence type="ECO:0000256" key="4">
    <source>
        <dbReference type="ARBA" id="ARBA00022691"/>
    </source>
</evidence>
<dbReference type="Pfam" id="PF02353">
    <property type="entry name" value="CMAS"/>
    <property type="match status" value="1"/>
</dbReference>
<dbReference type="InterPro" id="IPR029063">
    <property type="entry name" value="SAM-dependent_MTases_sf"/>
</dbReference>
<evidence type="ECO:0000313" key="6">
    <source>
        <dbReference type="EMBL" id="SVA03244.1"/>
    </source>
</evidence>
<dbReference type="Gene3D" id="3.40.50.150">
    <property type="entry name" value="Vaccinia Virus protein VP39"/>
    <property type="match status" value="1"/>
</dbReference>
<name>A0A381SIH7_9ZZZZ</name>
<evidence type="ECO:0000256" key="5">
    <source>
        <dbReference type="ARBA" id="ARBA00023098"/>
    </source>
</evidence>
<comment type="similarity">
    <text evidence="1">Belongs to the CFA/CMAS family.</text>
</comment>
<evidence type="ECO:0000256" key="2">
    <source>
        <dbReference type="ARBA" id="ARBA00022603"/>
    </source>
</evidence>
<dbReference type="CDD" id="cd02440">
    <property type="entry name" value="AdoMet_MTases"/>
    <property type="match status" value="1"/>
</dbReference>